<dbReference type="AlphaFoldDB" id="A0AAX2IFS5"/>
<protein>
    <submittedName>
        <fullName evidence="3">Cation efflux system protein CzcC</fullName>
    </submittedName>
    <submittedName>
        <fullName evidence="2">Outer membrane protein, cobalt-zinc-cadmium efflux system</fullName>
    </submittedName>
</protein>
<comment type="similarity">
    <text evidence="1">Belongs to the outer membrane factor (OMF) (TC 1.B.17) family.</text>
</comment>
<organism evidence="3 5">
    <name type="scientific">Chryseobacterium balustinum</name>
    <dbReference type="NCBI Taxonomy" id="246"/>
    <lineage>
        <taxon>Bacteria</taxon>
        <taxon>Pseudomonadati</taxon>
        <taxon>Bacteroidota</taxon>
        <taxon>Flavobacteriia</taxon>
        <taxon>Flavobacteriales</taxon>
        <taxon>Weeksellaceae</taxon>
        <taxon>Chryseobacterium group</taxon>
        <taxon>Chryseobacterium</taxon>
    </lineage>
</organism>
<dbReference type="GO" id="GO:0015562">
    <property type="term" value="F:efflux transmembrane transporter activity"/>
    <property type="evidence" value="ECO:0007669"/>
    <property type="project" value="InterPro"/>
</dbReference>
<evidence type="ECO:0000313" key="2">
    <source>
        <dbReference type="EMBL" id="SKC06208.1"/>
    </source>
</evidence>
<sequence length="413" mass="47399">MNKIAGLFVVISSVISAQQQMSLLECENAFQQNNLQLLAEQYSINMADADILQAKIWELPQMSGYINAYNPQDKRVLDAGRAKGFEVTQLIYMGGKKKNEIAFAKSNKELAQLQFSQLLVELRTQLHTNYYNLYYEKLKLENTNKQLGYMNDLLKAYKVQSAKGNVSLKDEVRLQSIVIQLNNDKVNINKNLLEFEQNLKVLTGITENIEPEISEEEAKLVLTAQPFGDNDELKRKALENNADYLFILKLIDNSKLYAQWQKSLNVPDLNVGAEYDQASGTFNNEINLKVGIPIPLWKSNKGNVEKANYAIKQNQKNAEFQKLNLETKVQSAFQIWKTQYDQLAEIKATDLSNLDLVYDGMLKNFRNGNISLIEFTDFMESYRQTALQIYDMKNDLMESAIQLNQLVQTKIFY</sequence>
<dbReference type="Proteomes" id="UP000190669">
    <property type="component" value="Unassembled WGS sequence"/>
</dbReference>
<gene>
    <name evidence="3" type="primary">czcC_1</name>
    <name evidence="3" type="ORF">NCTC11212_00192</name>
    <name evidence="2" type="ORF">SAMN05421800_12551</name>
</gene>
<evidence type="ECO:0000256" key="1">
    <source>
        <dbReference type="ARBA" id="ARBA00007613"/>
    </source>
</evidence>
<dbReference type="Gene3D" id="1.20.1600.10">
    <property type="entry name" value="Outer membrane efflux proteins (OEP)"/>
    <property type="match status" value="1"/>
</dbReference>
<keyword evidence="4" id="KW-1185">Reference proteome</keyword>
<proteinExistence type="inferred from homology"/>
<dbReference type="EMBL" id="UAVR01000002">
    <property type="protein sequence ID" value="SQA86785.1"/>
    <property type="molecule type" value="Genomic_DNA"/>
</dbReference>
<dbReference type="InterPro" id="IPR003423">
    <property type="entry name" value="OMP_efflux"/>
</dbReference>
<dbReference type="RefSeq" id="WP_079466814.1">
    <property type="nucleotide sequence ID" value="NZ_CP033934.1"/>
</dbReference>
<evidence type="ECO:0000313" key="3">
    <source>
        <dbReference type="EMBL" id="SQA86785.1"/>
    </source>
</evidence>
<dbReference type="KEGG" id="cbp:EB354_00030"/>
<accession>A0AAX2IFS5</accession>
<dbReference type="PANTHER" id="PTHR30203">
    <property type="entry name" value="OUTER MEMBRANE CATION EFFLUX PROTEIN"/>
    <property type="match status" value="1"/>
</dbReference>
<name>A0AAX2IFS5_9FLAO</name>
<dbReference type="Proteomes" id="UP000251937">
    <property type="component" value="Unassembled WGS sequence"/>
</dbReference>
<dbReference type="SUPFAM" id="SSF56954">
    <property type="entry name" value="Outer membrane efflux proteins (OEP)"/>
    <property type="match status" value="1"/>
</dbReference>
<reference evidence="2 4" key="1">
    <citation type="submission" date="2017-02" db="EMBL/GenBank/DDBJ databases">
        <authorList>
            <person name="Varghese N."/>
            <person name="Submissions S."/>
        </authorList>
    </citation>
    <scope>NUCLEOTIDE SEQUENCE [LARGE SCALE GENOMIC DNA]</scope>
    <source>
        <strain evidence="2 4">DSM 16775</strain>
    </source>
</reference>
<dbReference type="Pfam" id="PF02321">
    <property type="entry name" value="OEP"/>
    <property type="match status" value="2"/>
</dbReference>
<dbReference type="EMBL" id="FUZE01000025">
    <property type="protein sequence ID" value="SKC06208.1"/>
    <property type="molecule type" value="Genomic_DNA"/>
</dbReference>
<dbReference type="PANTHER" id="PTHR30203:SF23">
    <property type="entry name" value="OUTER MEMBRANE EFFLUX PROTEIN"/>
    <property type="match status" value="1"/>
</dbReference>
<reference evidence="3 5" key="2">
    <citation type="submission" date="2018-06" db="EMBL/GenBank/DDBJ databases">
        <authorList>
            <consortium name="Pathogen Informatics"/>
            <person name="Doyle S."/>
        </authorList>
    </citation>
    <scope>NUCLEOTIDE SEQUENCE [LARGE SCALE GENOMIC DNA]</scope>
    <source>
        <strain evidence="3 5">NCTC11212</strain>
    </source>
</reference>
<comment type="caution">
    <text evidence="3">The sequence shown here is derived from an EMBL/GenBank/DDBJ whole genome shotgun (WGS) entry which is preliminary data.</text>
</comment>
<evidence type="ECO:0000313" key="5">
    <source>
        <dbReference type="Proteomes" id="UP000251937"/>
    </source>
</evidence>
<evidence type="ECO:0000313" key="4">
    <source>
        <dbReference type="Proteomes" id="UP000190669"/>
    </source>
</evidence>
<dbReference type="InterPro" id="IPR010131">
    <property type="entry name" value="MdtP/NodT-like"/>
</dbReference>